<protein>
    <submittedName>
        <fullName evidence="1">Uncharacterized protein</fullName>
    </submittedName>
</protein>
<name>A0A840NSG7_9ACTN</name>
<sequence>MNGTLIGLIWLAALYMIGHLAIGVICDLAQHHDDGGDP</sequence>
<evidence type="ECO:0000313" key="2">
    <source>
        <dbReference type="Proteomes" id="UP000578449"/>
    </source>
</evidence>
<dbReference type="EMBL" id="JACHGN010000001">
    <property type="protein sequence ID" value="MBB5130518.1"/>
    <property type="molecule type" value="Genomic_DNA"/>
</dbReference>
<reference evidence="1 2" key="1">
    <citation type="submission" date="2020-08" db="EMBL/GenBank/DDBJ databases">
        <title>Genomic Encyclopedia of Type Strains, Phase IV (KMG-IV): sequencing the most valuable type-strain genomes for metagenomic binning, comparative biology and taxonomic classification.</title>
        <authorList>
            <person name="Goeker M."/>
        </authorList>
    </citation>
    <scope>NUCLEOTIDE SEQUENCE [LARGE SCALE GENOMIC DNA]</scope>
    <source>
        <strain evidence="1 2">DSM 45615</strain>
    </source>
</reference>
<comment type="caution">
    <text evidence="1">The sequence shown here is derived from an EMBL/GenBank/DDBJ whole genome shotgun (WGS) entry which is preliminary data.</text>
</comment>
<dbReference type="AlphaFoldDB" id="A0A840NSG7"/>
<dbReference type="Proteomes" id="UP000578449">
    <property type="component" value="Unassembled WGS sequence"/>
</dbReference>
<accession>A0A840NSG7</accession>
<organism evidence="1 2">
    <name type="scientific">Thermocatellispora tengchongensis</name>
    <dbReference type="NCBI Taxonomy" id="1073253"/>
    <lineage>
        <taxon>Bacteria</taxon>
        <taxon>Bacillati</taxon>
        <taxon>Actinomycetota</taxon>
        <taxon>Actinomycetes</taxon>
        <taxon>Streptosporangiales</taxon>
        <taxon>Streptosporangiaceae</taxon>
        <taxon>Thermocatellispora</taxon>
    </lineage>
</organism>
<keyword evidence="2" id="KW-1185">Reference proteome</keyword>
<proteinExistence type="predicted"/>
<evidence type="ECO:0000313" key="1">
    <source>
        <dbReference type="EMBL" id="MBB5130518.1"/>
    </source>
</evidence>
<gene>
    <name evidence="1" type="ORF">HNP84_000206</name>
</gene>